<gene>
    <name evidence="1" type="ORF">ACFO3U_08120</name>
</gene>
<sequence>MKKPIFLLILFSFYSCNSNKAIINYMIQNEQVEDIIIIKEKLSPKNTINILRGIGIANKTDSVTKFNGSKTYSLSDFNNLYTKYKNDTIKEDWKLKDFKKLNVLLIDDFFNYLKESNNKKINDEAVYYSLSKPLFLDNKEKVFFYINKSIGMYNEFSKVVVMKKINGKWKIIEEIDNYEIF</sequence>
<reference evidence="2" key="1">
    <citation type="journal article" date="2019" name="Int. J. Syst. Evol. Microbiol.">
        <title>The Global Catalogue of Microorganisms (GCM) 10K type strain sequencing project: providing services to taxonomists for standard genome sequencing and annotation.</title>
        <authorList>
            <consortium name="The Broad Institute Genomics Platform"/>
            <consortium name="The Broad Institute Genome Sequencing Center for Infectious Disease"/>
            <person name="Wu L."/>
            <person name="Ma J."/>
        </authorList>
    </citation>
    <scope>NUCLEOTIDE SEQUENCE [LARGE SCALE GENOMIC DNA]</scope>
    <source>
        <strain evidence="2">CCUG 50349</strain>
    </source>
</reference>
<accession>A0ABV9P310</accession>
<dbReference type="EMBL" id="JBHSGW010000021">
    <property type="protein sequence ID" value="MFC4739958.1"/>
    <property type="molecule type" value="Genomic_DNA"/>
</dbReference>
<proteinExistence type="predicted"/>
<dbReference type="RefSeq" id="WP_379740376.1">
    <property type="nucleotide sequence ID" value="NZ_JBHSGW010000021.1"/>
</dbReference>
<protein>
    <recommendedName>
        <fullName evidence="3">DUF4878 domain-containing protein</fullName>
    </recommendedName>
</protein>
<dbReference type="PROSITE" id="PS51257">
    <property type="entry name" value="PROKAR_LIPOPROTEIN"/>
    <property type="match status" value="1"/>
</dbReference>
<keyword evidence="2" id="KW-1185">Reference proteome</keyword>
<evidence type="ECO:0000313" key="1">
    <source>
        <dbReference type="EMBL" id="MFC4739958.1"/>
    </source>
</evidence>
<evidence type="ECO:0008006" key="3">
    <source>
        <dbReference type="Google" id="ProtNLM"/>
    </source>
</evidence>
<comment type="caution">
    <text evidence="1">The sequence shown here is derived from an EMBL/GenBank/DDBJ whole genome shotgun (WGS) entry which is preliminary data.</text>
</comment>
<evidence type="ECO:0000313" key="2">
    <source>
        <dbReference type="Proteomes" id="UP001595885"/>
    </source>
</evidence>
<name>A0ABV9P310_9FLAO</name>
<dbReference type="Proteomes" id="UP001595885">
    <property type="component" value="Unassembled WGS sequence"/>
</dbReference>
<organism evidence="1 2">
    <name type="scientific">Flavobacterium ponti</name>
    <dbReference type="NCBI Taxonomy" id="665133"/>
    <lineage>
        <taxon>Bacteria</taxon>
        <taxon>Pseudomonadati</taxon>
        <taxon>Bacteroidota</taxon>
        <taxon>Flavobacteriia</taxon>
        <taxon>Flavobacteriales</taxon>
        <taxon>Flavobacteriaceae</taxon>
        <taxon>Flavobacterium</taxon>
    </lineage>
</organism>